<reference evidence="2 3" key="2">
    <citation type="submission" date="2015-05" db="EMBL/GenBank/DDBJ databases">
        <title>Lifestyle Evolution in Cyanobacterial Symbionts of Sponges.</title>
        <authorList>
            <person name="Burgsdorf I."/>
            <person name="Slaby B.M."/>
            <person name="Handley K.M."/>
            <person name="Haber M."/>
            <person name="Blom J."/>
            <person name="Marshall C.W."/>
            <person name="Gilbert J.A."/>
            <person name="Hentschel U."/>
            <person name="Steindler L."/>
        </authorList>
    </citation>
    <scope>NUCLEOTIDE SEQUENCE [LARGE SCALE GENOMIC DNA]</scope>
    <source>
        <strain evidence="2">15L</strain>
    </source>
</reference>
<name>A0A0G8ATN4_9SYNE</name>
<organism evidence="2 3">
    <name type="scientific">Candidatus Synechococcus spongiarum 15L</name>
    <dbReference type="NCBI Taxonomy" id="1608419"/>
    <lineage>
        <taxon>Bacteria</taxon>
        <taxon>Bacillati</taxon>
        <taxon>Cyanobacteriota</taxon>
        <taxon>Cyanophyceae</taxon>
        <taxon>Synechococcales</taxon>
        <taxon>Synechococcaceae</taxon>
        <taxon>Synechococcus</taxon>
    </lineage>
</organism>
<gene>
    <name evidence="2" type="ORF">TQ37_06970</name>
</gene>
<feature type="compositionally biased region" description="Polar residues" evidence="1">
    <location>
        <begin position="1"/>
        <end position="16"/>
    </location>
</feature>
<comment type="caution">
    <text evidence="2">The sequence shown here is derived from an EMBL/GenBank/DDBJ whole genome shotgun (WGS) entry which is preliminary data.</text>
</comment>
<dbReference type="EMBL" id="JYFQ01000140">
    <property type="protein sequence ID" value="KKZ11522.1"/>
    <property type="molecule type" value="Genomic_DNA"/>
</dbReference>
<protein>
    <submittedName>
        <fullName evidence="2">Uncharacterized protein</fullName>
    </submittedName>
</protein>
<feature type="region of interest" description="Disordered" evidence="1">
    <location>
        <begin position="48"/>
        <end position="77"/>
    </location>
</feature>
<evidence type="ECO:0000313" key="2">
    <source>
        <dbReference type="EMBL" id="KKZ11522.1"/>
    </source>
</evidence>
<sequence>MIQCTRTTANQIQRTPTGRPGIGCQSHGTSRGTGCPFSTDNSLGYQKLGACSSSSKRSRLRHTGGPHLPGHDQGSVGHRNSCQLCCGEDLQGPLMVLAELQQAGLVTLAVQTGHPRHSGSSETG</sequence>
<dbReference type="AlphaFoldDB" id="A0A0G8ATN4"/>
<feature type="region of interest" description="Disordered" evidence="1">
    <location>
        <begin position="1"/>
        <end position="36"/>
    </location>
</feature>
<evidence type="ECO:0000256" key="1">
    <source>
        <dbReference type="SAM" id="MobiDB-lite"/>
    </source>
</evidence>
<accession>A0A0G8ATN4</accession>
<proteinExistence type="predicted"/>
<evidence type="ECO:0000313" key="3">
    <source>
        <dbReference type="Proteomes" id="UP000035037"/>
    </source>
</evidence>
<dbReference type="Proteomes" id="UP000035037">
    <property type="component" value="Unassembled WGS sequence"/>
</dbReference>
<reference evidence="2 3" key="1">
    <citation type="submission" date="2015-02" db="EMBL/GenBank/DDBJ databases">
        <authorList>
            <person name="Slaby B."/>
            <person name="Hentschel U."/>
        </authorList>
    </citation>
    <scope>NUCLEOTIDE SEQUENCE [LARGE SCALE GENOMIC DNA]</scope>
    <source>
        <strain evidence="2">15L</strain>
    </source>
</reference>
<feature type="compositionally biased region" description="Polar residues" evidence="1">
    <location>
        <begin position="26"/>
        <end position="36"/>
    </location>
</feature>